<name>A0A803PHN9_CANSA</name>
<reference evidence="2" key="2">
    <citation type="submission" date="2021-03" db="UniProtKB">
        <authorList>
            <consortium name="EnsemblPlants"/>
        </authorList>
    </citation>
    <scope>IDENTIFICATION</scope>
</reference>
<organism evidence="2 3">
    <name type="scientific">Cannabis sativa</name>
    <name type="common">Hemp</name>
    <name type="synonym">Marijuana</name>
    <dbReference type="NCBI Taxonomy" id="3483"/>
    <lineage>
        <taxon>Eukaryota</taxon>
        <taxon>Viridiplantae</taxon>
        <taxon>Streptophyta</taxon>
        <taxon>Embryophyta</taxon>
        <taxon>Tracheophyta</taxon>
        <taxon>Spermatophyta</taxon>
        <taxon>Magnoliopsida</taxon>
        <taxon>eudicotyledons</taxon>
        <taxon>Gunneridae</taxon>
        <taxon>Pentapetalae</taxon>
        <taxon>rosids</taxon>
        <taxon>fabids</taxon>
        <taxon>Rosales</taxon>
        <taxon>Cannabaceae</taxon>
        <taxon>Cannabis</taxon>
    </lineage>
</organism>
<reference evidence="2" key="1">
    <citation type="submission" date="2018-11" db="EMBL/GenBank/DDBJ databases">
        <authorList>
            <person name="Grassa J C."/>
        </authorList>
    </citation>
    <scope>NUCLEOTIDE SEQUENCE [LARGE SCALE GENOMIC DNA]</scope>
</reference>
<keyword evidence="3" id="KW-1185">Reference proteome</keyword>
<feature type="region of interest" description="Disordered" evidence="1">
    <location>
        <begin position="117"/>
        <end position="139"/>
    </location>
</feature>
<evidence type="ECO:0000313" key="3">
    <source>
        <dbReference type="Proteomes" id="UP000596661"/>
    </source>
</evidence>
<accession>A0A803PHN9</accession>
<dbReference type="EMBL" id="UZAU01000362">
    <property type="status" value="NOT_ANNOTATED_CDS"/>
    <property type="molecule type" value="Genomic_DNA"/>
</dbReference>
<evidence type="ECO:0000313" key="2">
    <source>
        <dbReference type="EnsemblPlants" id="cds.evm.model.04.501"/>
    </source>
</evidence>
<protein>
    <submittedName>
        <fullName evidence="2">Uncharacterized protein</fullName>
    </submittedName>
</protein>
<proteinExistence type="predicted"/>
<dbReference type="EnsemblPlants" id="evm.model.04.501">
    <property type="protein sequence ID" value="cds.evm.model.04.501"/>
    <property type="gene ID" value="evm.TU.04.501"/>
</dbReference>
<evidence type="ECO:0000256" key="1">
    <source>
        <dbReference type="SAM" id="MobiDB-lite"/>
    </source>
</evidence>
<dbReference type="AlphaFoldDB" id="A0A803PHN9"/>
<dbReference type="Proteomes" id="UP000596661">
    <property type="component" value="Chromosome 4"/>
</dbReference>
<dbReference type="Gramene" id="evm.model.04.501">
    <property type="protein sequence ID" value="cds.evm.model.04.501"/>
    <property type="gene ID" value="evm.TU.04.501"/>
</dbReference>
<sequence length="285" mass="32932">MSKVTSIEEMRNIEELYLYELIGSLQNYELSLSRWKKSKKQKDAVKDKFDASIALIHQEDKKLTPEEINGISDKTVDQLTRNYTKFLEKELQEKFSGCFGHIQAECANTLKKKKAHAATWSDSEEEKNSTVSEKGDGEGRHNAYKEMFAQWEYKTKQIKGLKSAMEQVETEKGKLEYTVMNLNMLLDEKDNEIYKLIVDLVGVPELHRPTKANKASNDTMVTWRKLQNLLVFTCYLSQIEPKSVRDALLDDFWLATMQDEMGNFRRLGVWIMVPRPDGSNVIGTK</sequence>